<dbReference type="GO" id="GO:0003677">
    <property type="term" value="F:DNA binding"/>
    <property type="evidence" value="ECO:0007669"/>
    <property type="project" value="UniProtKB-KW"/>
</dbReference>
<dbReference type="PANTHER" id="PTHR44846:SF16">
    <property type="entry name" value="TRANSCRIPTIONAL REGULATOR PHNF-RELATED"/>
    <property type="match status" value="1"/>
</dbReference>
<evidence type="ECO:0000256" key="1">
    <source>
        <dbReference type="ARBA" id="ARBA00023015"/>
    </source>
</evidence>
<dbReference type="Gene3D" id="3.40.1410.10">
    <property type="entry name" value="Chorismate lyase-like"/>
    <property type="match status" value="1"/>
</dbReference>
<dbReference type="SMART" id="SM00345">
    <property type="entry name" value="HTH_GNTR"/>
    <property type="match status" value="1"/>
</dbReference>
<evidence type="ECO:0000259" key="4">
    <source>
        <dbReference type="PROSITE" id="PS50949"/>
    </source>
</evidence>
<dbReference type="InterPro" id="IPR050679">
    <property type="entry name" value="Bact_HTH_transcr_reg"/>
</dbReference>
<evidence type="ECO:0000313" key="6">
    <source>
        <dbReference type="Proteomes" id="UP001143330"/>
    </source>
</evidence>
<dbReference type="Pfam" id="PF07702">
    <property type="entry name" value="UTRA"/>
    <property type="match status" value="1"/>
</dbReference>
<reference evidence="5" key="1">
    <citation type="journal article" date="2014" name="Int. J. Syst. Evol. Microbiol.">
        <title>Complete genome sequence of Corynebacterium casei LMG S-19264T (=DSM 44701T), isolated from a smear-ripened cheese.</title>
        <authorList>
            <consortium name="US DOE Joint Genome Institute (JGI-PGF)"/>
            <person name="Walter F."/>
            <person name="Albersmeier A."/>
            <person name="Kalinowski J."/>
            <person name="Ruckert C."/>
        </authorList>
    </citation>
    <scope>NUCLEOTIDE SEQUENCE</scope>
    <source>
        <strain evidence="5">VKM B-2789</strain>
    </source>
</reference>
<feature type="domain" description="HTH gntR-type" evidence="4">
    <location>
        <begin position="1"/>
        <end position="56"/>
    </location>
</feature>
<proteinExistence type="predicted"/>
<evidence type="ECO:0000313" key="5">
    <source>
        <dbReference type="EMBL" id="GLK85071.1"/>
    </source>
</evidence>
<sequence>MIAAGTLPVGFTMPAERQLSADLGVSRTTIQRAYDALRKRKLLAAHGRLGHVVQDADPVLGPALNRLRSFTEEMEELGRKPSSRVVERLVVANRSIASIFGRPSTTMFLNLIRIRYGDDVPLAREVAWYDLECCPSLAEADVSGSIYSYLADNGVPLGHCEKSIEATSPSAEECAVFGFAEPRPCLLIKCRSFDRQQRMVEYVESLFRGDGYAYRLELKA</sequence>
<dbReference type="GO" id="GO:0003700">
    <property type="term" value="F:DNA-binding transcription factor activity"/>
    <property type="evidence" value="ECO:0007669"/>
    <property type="project" value="InterPro"/>
</dbReference>
<keyword evidence="6" id="KW-1185">Reference proteome</keyword>
<dbReference type="Pfam" id="PF00392">
    <property type="entry name" value="GntR"/>
    <property type="match status" value="1"/>
</dbReference>
<dbReference type="EMBL" id="BSFM01000014">
    <property type="protein sequence ID" value="GLK85071.1"/>
    <property type="molecule type" value="Genomic_DNA"/>
</dbReference>
<dbReference type="SUPFAM" id="SSF64288">
    <property type="entry name" value="Chorismate lyase-like"/>
    <property type="match status" value="1"/>
</dbReference>
<evidence type="ECO:0000256" key="2">
    <source>
        <dbReference type="ARBA" id="ARBA00023125"/>
    </source>
</evidence>
<reference evidence="5" key="2">
    <citation type="submission" date="2023-01" db="EMBL/GenBank/DDBJ databases">
        <authorList>
            <person name="Sun Q."/>
            <person name="Evtushenko L."/>
        </authorList>
    </citation>
    <scope>NUCLEOTIDE SEQUENCE</scope>
    <source>
        <strain evidence="5">VKM B-2789</strain>
    </source>
</reference>
<dbReference type="PRINTS" id="PR00035">
    <property type="entry name" value="HTHGNTR"/>
</dbReference>
<keyword evidence="2" id="KW-0238">DNA-binding</keyword>
<dbReference type="InterPro" id="IPR036390">
    <property type="entry name" value="WH_DNA-bd_sf"/>
</dbReference>
<dbReference type="AlphaFoldDB" id="A0A9W6JYU0"/>
<dbReference type="PROSITE" id="PS50949">
    <property type="entry name" value="HTH_GNTR"/>
    <property type="match status" value="1"/>
</dbReference>
<comment type="caution">
    <text evidence="5">The sequence shown here is derived from an EMBL/GenBank/DDBJ whole genome shotgun (WGS) entry which is preliminary data.</text>
</comment>
<keyword evidence="3" id="KW-0804">Transcription</keyword>
<organism evidence="5 6">
    <name type="scientific">Ancylobacter defluvii</name>
    <dbReference type="NCBI Taxonomy" id="1282440"/>
    <lineage>
        <taxon>Bacteria</taxon>
        <taxon>Pseudomonadati</taxon>
        <taxon>Pseudomonadota</taxon>
        <taxon>Alphaproteobacteria</taxon>
        <taxon>Hyphomicrobiales</taxon>
        <taxon>Xanthobacteraceae</taxon>
        <taxon>Ancylobacter</taxon>
    </lineage>
</organism>
<accession>A0A9W6JYU0</accession>
<dbReference type="InterPro" id="IPR036388">
    <property type="entry name" value="WH-like_DNA-bd_sf"/>
</dbReference>
<dbReference type="SUPFAM" id="SSF46785">
    <property type="entry name" value="Winged helix' DNA-binding domain"/>
    <property type="match status" value="1"/>
</dbReference>
<dbReference type="SMART" id="SM00866">
    <property type="entry name" value="UTRA"/>
    <property type="match status" value="1"/>
</dbReference>
<keyword evidence="1" id="KW-0805">Transcription regulation</keyword>
<dbReference type="InterPro" id="IPR028978">
    <property type="entry name" value="Chorismate_lyase_/UTRA_dom_sf"/>
</dbReference>
<evidence type="ECO:0000256" key="3">
    <source>
        <dbReference type="ARBA" id="ARBA00023163"/>
    </source>
</evidence>
<gene>
    <name evidence="5" type="ORF">GCM10017653_31410</name>
</gene>
<dbReference type="Gene3D" id="1.10.10.10">
    <property type="entry name" value="Winged helix-like DNA-binding domain superfamily/Winged helix DNA-binding domain"/>
    <property type="match status" value="1"/>
</dbReference>
<name>A0A9W6JYU0_9HYPH</name>
<dbReference type="Proteomes" id="UP001143330">
    <property type="component" value="Unassembled WGS sequence"/>
</dbReference>
<dbReference type="InterPro" id="IPR011663">
    <property type="entry name" value="UTRA"/>
</dbReference>
<dbReference type="PANTHER" id="PTHR44846">
    <property type="entry name" value="MANNOSYL-D-GLYCERATE TRANSPORT/METABOLISM SYSTEM REPRESSOR MNGR-RELATED"/>
    <property type="match status" value="1"/>
</dbReference>
<protein>
    <submittedName>
        <fullName evidence="5">GntR family transcriptional regulator</fullName>
    </submittedName>
</protein>
<dbReference type="InterPro" id="IPR000524">
    <property type="entry name" value="Tscrpt_reg_HTH_GntR"/>
</dbReference>